<dbReference type="InterPro" id="IPR027417">
    <property type="entry name" value="P-loop_NTPase"/>
</dbReference>
<dbReference type="Pfam" id="PF13167">
    <property type="entry name" value="GTP-bdg_N"/>
    <property type="match status" value="1"/>
</dbReference>
<evidence type="ECO:0000256" key="5">
    <source>
        <dbReference type="HAMAP-Rule" id="MF_00900"/>
    </source>
</evidence>
<evidence type="ECO:0000256" key="2">
    <source>
        <dbReference type="ARBA" id="ARBA00022741"/>
    </source>
</evidence>
<accession>A0ABU9KG05</accession>
<dbReference type="Pfam" id="PF01926">
    <property type="entry name" value="MMR_HSR1"/>
    <property type="match status" value="1"/>
</dbReference>
<organism evidence="8 9">
    <name type="scientific">Rossellomorea oryzaecorticis</name>
    <dbReference type="NCBI Taxonomy" id="1396505"/>
    <lineage>
        <taxon>Bacteria</taxon>
        <taxon>Bacillati</taxon>
        <taxon>Bacillota</taxon>
        <taxon>Bacilli</taxon>
        <taxon>Bacillales</taxon>
        <taxon>Bacillaceae</taxon>
        <taxon>Rossellomorea</taxon>
    </lineage>
</organism>
<protein>
    <recommendedName>
        <fullName evidence="5">GTPase HflX</fullName>
    </recommendedName>
    <alternativeName>
        <fullName evidence="5">GTP-binding protein HflX</fullName>
    </alternativeName>
</protein>
<comment type="similarity">
    <text evidence="5">Belongs to the TRAFAC class OBG-HflX-like GTPase superfamily. HflX GTPase family.</text>
</comment>
<dbReference type="PANTHER" id="PTHR10229:SF4">
    <property type="entry name" value="GTPASE HFLX"/>
    <property type="match status" value="1"/>
</dbReference>
<keyword evidence="3" id="KW-0460">Magnesium</keyword>
<reference evidence="8 9" key="1">
    <citation type="submission" date="2024-04" db="EMBL/GenBank/DDBJ databases">
        <title>Bacillus oryzaecorticis sp. nov., a moderately halophilic bacterium isolated from rice husks.</title>
        <authorList>
            <person name="Zhu H.-S."/>
        </authorList>
    </citation>
    <scope>NUCLEOTIDE SEQUENCE [LARGE SCALE GENOMIC DNA]</scope>
    <source>
        <strain evidence="8 9">ZC255</strain>
    </source>
</reference>
<feature type="domain" description="Hflx-type G" evidence="7">
    <location>
        <begin position="198"/>
        <end position="367"/>
    </location>
</feature>
<evidence type="ECO:0000256" key="3">
    <source>
        <dbReference type="ARBA" id="ARBA00022842"/>
    </source>
</evidence>
<dbReference type="PIRSF" id="PIRSF006809">
    <property type="entry name" value="GTP-binding_hflX_prd"/>
    <property type="match status" value="1"/>
</dbReference>
<dbReference type="PRINTS" id="PR00326">
    <property type="entry name" value="GTP1OBG"/>
</dbReference>
<keyword evidence="2 5" id="KW-0547">Nucleotide-binding</keyword>
<comment type="caution">
    <text evidence="8">The sequence shown here is derived from an EMBL/GenBank/DDBJ whole genome shotgun (WGS) entry which is preliminary data.</text>
</comment>
<evidence type="ECO:0000313" key="9">
    <source>
        <dbReference type="Proteomes" id="UP001389717"/>
    </source>
</evidence>
<dbReference type="InterPro" id="IPR016496">
    <property type="entry name" value="GTPase_HflX"/>
</dbReference>
<keyword evidence="4 5" id="KW-0342">GTP-binding</keyword>
<dbReference type="InterPro" id="IPR042108">
    <property type="entry name" value="GTPase_HflX_N_sf"/>
</dbReference>
<dbReference type="SUPFAM" id="SSF52540">
    <property type="entry name" value="P-loop containing nucleoside triphosphate hydrolases"/>
    <property type="match status" value="1"/>
</dbReference>
<keyword evidence="9" id="KW-1185">Reference proteome</keyword>
<dbReference type="InterPro" id="IPR030394">
    <property type="entry name" value="G_HFLX_dom"/>
</dbReference>
<dbReference type="CDD" id="cd01878">
    <property type="entry name" value="HflX"/>
    <property type="match status" value="1"/>
</dbReference>
<comment type="subunit">
    <text evidence="5">Monomer. Associates with the 50S ribosomal subunit.</text>
</comment>
<keyword evidence="6" id="KW-0175">Coiled coil</keyword>
<keyword evidence="1" id="KW-0479">Metal-binding</keyword>
<evidence type="ECO:0000256" key="6">
    <source>
        <dbReference type="SAM" id="Coils"/>
    </source>
</evidence>
<dbReference type="PANTHER" id="PTHR10229">
    <property type="entry name" value="GTP-BINDING PROTEIN HFLX"/>
    <property type="match status" value="1"/>
</dbReference>
<feature type="coiled-coil region" evidence="6">
    <location>
        <begin position="157"/>
        <end position="191"/>
    </location>
</feature>
<dbReference type="Proteomes" id="UP001389717">
    <property type="component" value="Unassembled WGS sequence"/>
</dbReference>
<name>A0ABU9KG05_9BACI</name>
<dbReference type="HAMAP" id="MF_00900">
    <property type="entry name" value="GTPase_HflX"/>
    <property type="match status" value="1"/>
</dbReference>
<evidence type="ECO:0000256" key="4">
    <source>
        <dbReference type="ARBA" id="ARBA00023134"/>
    </source>
</evidence>
<dbReference type="Pfam" id="PF16360">
    <property type="entry name" value="GTP-bdg_M"/>
    <property type="match status" value="1"/>
</dbReference>
<dbReference type="InterPro" id="IPR032305">
    <property type="entry name" value="GTP-bd_M"/>
</dbReference>
<dbReference type="EMBL" id="JBBYAF010000049">
    <property type="protein sequence ID" value="MEL3974315.1"/>
    <property type="molecule type" value="Genomic_DNA"/>
</dbReference>
<dbReference type="NCBIfam" id="TIGR03156">
    <property type="entry name" value="GTP_HflX"/>
    <property type="match status" value="1"/>
</dbReference>
<comment type="function">
    <text evidence="5">GTPase that associates with the 50S ribosomal subunit and may have a role during protein synthesis or ribosome biogenesis.</text>
</comment>
<dbReference type="Gene3D" id="3.40.50.11060">
    <property type="entry name" value="GTPase HflX, N-terminal domain"/>
    <property type="match status" value="1"/>
</dbReference>
<dbReference type="InterPro" id="IPR025121">
    <property type="entry name" value="GTPase_HflX_N"/>
</dbReference>
<dbReference type="InterPro" id="IPR006073">
    <property type="entry name" value="GTP-bd"/>
</dbReference>
<comment type="subcellular location">
    <subcellularLocation>
        <location evidence="5">Cytoplasm</location>
    </subcellularLocation>
    <text evidence="5">May associate with membranes.</text>
</comment>
<dbReference type="Gene3D" id="3.40.50.300">
    <property type="entry name" value="P-loop containing nucleotide triphosphate hydrolases"/>
    <property type="match status" value="1"/>
</dbReference>
<proteinExistence type="inferred from homology"/>
<sequence>MEERLRAIALGVNTKEQGEDFEYSMLELKGLAEARHIDVMAEMTQNLPKRNHVHYIGKGKIDELLPLIEETEADVLIANDELSPSQIRVLEEKLDIRVMDRTMLILDIFAERAKTREAQLQVEVAQLQYMLPRLVGRRESLGRQGGGSGLANRGAGETKLELDRRRIEDNISALNKELEALVELRKTQRKQRKKSGLPIVSLVGYTNAGKSTTMNALIETFNPGDNKQVFEKDMLFATLDTSVRNITLPDNKVFLLTDTVGFVNKLPHHLVKAFRSTLEEVAEADLIIHVVDYSDPHHETLMKVTNETLDDIGVGDIPVIYAFNKAELVDEAMVAKVVNDRIYLSAKQRKGIDELVEVIKSYIFKDYKKCEMLIPFSQGQLISYFNEHANVIHTEYEENGTKLTVECRSADYEKYQEYVVQ</sequence>
<evidence type="ECO:0000313" key="8">
    <source>
        <dbReference type="EMBL" id="MEL3974315.1"/>
    </source>
</evidence>
<keyword evidence="5" id="KW-0963">Cytoplasm</keyword>
<evidence type="ECO:0000256" key="1">
    <source>
        <dbReference type="ARBA" id="ARBA00022723"/>
    </source>
</evidence>
<gene>
    <name evidence="5 8" type="primary">hflX</name>
    <name evidence="8" type="ORF">AAEO50_18670</name>
</gene>
<dbReference type="Gene3D" id="6.10.250.2860">
    <property type="match status" value="1"/>
</dbReference>
<dbReference type="PROSITE" id="PS51705">
    <property type="entry name" value="G_HFLX"/>
    <property type="match status" value="1"/>
</dbReference>
<dbReference type="RefSeq" id="WP_341985862.1">
    <property type="nucleotide sequence ID" value="NZ_JBBYAF010000049.1"/>
</dbReference>
<evidence type="ECO:0000259" key="7">
    <source>
        <dbReference type="PROSITE" id="PS51705"/>
    </source>
</evidence>